<gene>
    <name evidence="2" type="ORF">NDM98_05790</name>
</gene>
<accession>A0ABT0XIL4</accession>
<sequence>MNRFFGRNQRQQPSVYLLPPVVVNQYLHQWVTTTIPGYGRVIAYVADFNQNTGMVTLLVYQPPFYNQQYVQVHNTDLVGISPYFGPTPPRPGQGGGGHGGGGQGPWNPGGGQGGGQGPWNPGGGQGGGQGPWNPGGGQGGGQGGLWPWIWNQIGGPRE</sequence>
<reference evidence="2" key="1">
    <citation type="submission" date="2022-06" db="EMBL/GenBank/DDBJ databases">
        <title>Alkalicoccobacillus porphyridii sp. nov., isolated from a marine red alga, Porphyridium purpureum and reclassification of Shouchella plakortidis and Shouchella gibsonii as Alkalicoccobacillus plakortidis comb. nov. and Alkalicoccobacillus gibsonii comb. nov.</title>
        <authorList>
            <person name="Kim K.H."/>
            <person name="Lee J.K."/>
            <person name="Han D.M."/>
            <person name="Baek J.H."/>
            <person name="Jeon C.O."/>
        </authorList>
    </citation>
    <scope>NUCLEOTIDE SEQUENCE</scope>
    <source>
        <strain evidence="2">DSM 19153</strain>
    </source>
</reference>
<evidence type="ECO:0000256" key="1">
    <source>
        <dbReference type="SAM" id="MobiDB-lite"/>
    </source>
</evidence>
<protein>
    <submittedName>
        <fullName evidence="2">Uncharacterized protein</fullName>
    </submittedName>
</protein>
<evidence type="ECO:0000313" key="2">
    <source>
        <dbReference type="EMBL" id="MCM2675044.1"/>
    </source>
</evidence>
<feature type="compositionally biased region" description="Gly residues" evidence="1">
    <location>
        <begin position="92"/>
        <end position="144"/>
    </location>
</feature>
<proteinExistence type="predicted"/>
<dbReference type="EMBL" id="JAMQJY010000001">
    <property type="protein sequence ID" value="MCM2675044.1"/>
    <property type="molecule type" value="Genomic_DNA"/>
</dbReference>
<evidence type="ECO:0000313" key="3">
    <source>
        <dbReference type="Proteomes" id="UP001203665"/>
    </source>
</evidence>
<feature type="region of interest" description="Disordered" evidence="1">
    <location>
        <begin position="83"/>
        <end position="158"/>
    </location>
</feature>
<name>A0ABT0XIL4_9BACI</name>
<dbReference type="Proteomes" id="UP001203665">
    <property type="component" value="Unassembled WGS sequence"/>
</dbReference>
<comment type="caution">
    <text evidence="2">The sequence shown here is derived from an EMBL/GenBank/DDBJ whole genome shotgun (WGS) entry which is preliminary data.</text>
</comment>
<dbReference type="RefSeq" id="WP_251605233.1">
    <property type="nucleotide sequence ID" value="NZ_JAMQJY010000001.1"/>
</dbReference>
<keyword evidence="3" id="KW-1185">Reference proteome</keyword>
<organism evidence="2 3">
    <name type="scientific">Alkalicoccobacillus plakortidis</name>
    <dbReference type="NCBI Taxonomy" id="444060"/>
    <lineage>
        <taxon>Bacteria</taxon>
        <taxon>Bacillati</taxon>
        <taxon>Bacillota</taxon>
        <taxon>Bacilli</taxon>
        <taxon>Bacillales</taxon>
        <taxon>Bacillaceae</taxon>
        <taxon>Alkalicoccobacillus</taxon>
    </lineage>
</organism>